<dbReference type="RefSeq" id="WP_350448718.1">
    <property type="nucleotide sequence ID" value="NZ_CP158373.1"/>
</dbReference>
<protein>
    <submittedName>
        <fullName evidence="1">PAAR domain-containing protein</fullName>
    </submittedName>
</protein>
<reference evidence="1" key="1">
    <citation type="submission" date="2023-08" db="EMBL/GenBank/DDBJ databases">
        <title>Increased levels of nutrients transform a symbiont into a lethal pathobiont.</title>
        <authorList>
            <person name="Lachnit T."/>
            <person name="Ulrich L."/>
            <person name="Willmer F.M."/>
            <person name="Hasenbein T."/>
            <person name="Steiner L.X."/>
            <person name="Wolters M."/>
            <person name="Herbst E.M."/>
            <person name="Deines P."/>
        </authorList>
    </citation>
    <scope>NUCLEOTIDE SEQUENCE</scope>
    <source>
        <strain evidence="1">T3</strain>
    </source>
</reference>
<dbReference type="InterPro" id="IPR008727">
    <property type="entry name" value="PAAR_motif"/>
</dbReference>
<name>A0AAU7YDJ5_9PSED</name>
<accession>A0AAU7YDJ5</accession>
<dbReference type="AlphaFoldDB" id="A0AAU7YDJ5"/>
<dbReference type="CDD" id="cd14744">
    <property type="entry name" value="PAAR_CT_2"/>
    <property type="match status" value="1"/>
</dbReference>
<sequence length="78" mass="8065">MKFHGIGAARVGDTVSCEIPGHGPTVIAEGHPVFNDHGVPVAFHGHRCVCGCVLLTSLPQALRAEHAGRTGQDACCHG</sequence>
<dbReference type="Pfam" id="PF05488">
    <property type="entry name" value="PAAR_motif"/>
    <property type="match status" value="1"/>
</dbReference>
<dbReference type="Gene3D" id="2.60.200.60">
    <property type="match status" value="1"/>
</dbReference>
<gene>
    <name evidence="1" type="ORF">ABS648_09720</name>
</gene>
<dbReference type="EMBL" id="CP158373">
    <property type="protein sequence ID" value="XBY67220.1"/>
    <property type="molecule type" value="Genomic_DNA"/>
</dbReference>
<organism evidence="1">
    <name type="scientific">Pseudomonas solani</name>
    <dbReference type="NCBI Taxonomy" id="2731552"/>
    <lineage>
        <taxon>Bacteria</taxon>
        <taxon>Pseudomonadati</taxon>
        <taxon>Pseudomonadota</taxon>
        <taxon>Gammaproteobacteria</taxon>
        <taxon>Pseudomonadales</taxon>
        <taxon>Pseudomonadaceae</taxon>
        <taxon>Pseudomonas</taxon>
    </lineage>
</organism>
<proteinExistence type="predicted"/>
<evidence type="ECO:0000313" key="1">
    <source>
        <dbReference type="EMBL" id="XBY67220.1"/>
    </source>
</evidence>